<dbReference type="Proteomes" id="UP000769022">
    <property type="component" value="Chromosome"/>
</dbReference>
<evidence type="ECO:0008006" key="3">
    <source>
        <dbReference type="Google" id="ProtNLM"/>
    </source>
</evidence>
<reference evidence="1 2" key="1">
    <citation type="submission" date="2022-05" db="EMBL/GenBank/DDBJ databases">
        <title>'Parthenium hysterophorus' phyllody phytoplasma strain PR34.</title>
        <authorList>
            <person name="Kirdat K."/>
            <person name="Tiwarekar B."/>
            <person name="Yadav A."/>
        </authorList>
    </citation>
    <scope>NUCLEOTIDE SEQUENCE [LARGE SCALE GENOMIC DNA]</scope>
    <source>
        <strain evidence="1 2">PR34</strain>
    </source>
</reference>
<evidence type="ECO:0000313" key="2">
    <source>
        <dbReference type="Proteomes" id="UP000769022"/>
    </source>
</evidence>
<evidence type="ECO:0000313" key="1">
    <source>
        <dbReference type="EMBL" id="UQV27405.1"/>
    </source>
</evidence>
<sequence length="195" mass="23181">MIKLKQKLFLFSFLILFFTINNNKVIAMYSNNFGTSNPSLTKEQENIDEKILKFQDILEAHKKIIIAINKVIQKLPDENLKKDMLYELQDSYLQLIDFFINHNPIIITKINNSETINPMLTKQKNLTMHQIILKIKYFIETNKYQMIILEQEMQKLSDNDNKNYILCELYNLLIKVMDDNTKDLRIQDIVLELMS</sequence>
<protein>
    <recommendedName>
        <fullName evidence="3">Sequence-variable mosaic (SVM) signal sequence domain-containing protein</fullName>
    </recommendedName>
</protein>
<dbReference type="AlphaFoldDB" id="A0AAX3B9Y5"/>
<name>A0AAX3B9Y5_9MOLU</name>
<accession>A0AAX3B9Y5</accession>
<gene>
    <name evidence="1" type="ORF">H7686_0001125</name>
</gene>
<dbReference type="KEGG" id="pphy:H7686_0001125"/>
<keyword evidence="2" id="KW-1185">Reference proteome</keyword>
<organism evidence="1 2">
    <name type="scientific">Candidatus Phytoplasma asiaticum</name>
    <dbReference type="NCBI Taxonomy" id="2763338"/>
    <lineage>
        <taxon>Bacteria</taxon>
        <taxon>Bacillati</taxon>
        <taxon>Mycoplasmatota</taxon>
        <taxon>Mollicutes</taxon>
        <taxon>Acholeplasmatales</taxon>
        <taxon>Acholeplasmataceae</taxon>
        <taxon>Candidatus Phytoplasma</taxon>
        <taxon>16SrII (Peanut WB group)</taxon>
    </lineage>
</organism>
<proteinExistence type="predicted"/>
<dbReference type="EMBL" id="CP097206">
    <property type="protein sequence ID" value="UQV27405.1"/>
    <property type="molecule type" value="Genomic_DNA"/>
</dbReference>
<dbReference type="RefSeq" id="WP_193621856.1">
    <property type="nucleotide sequence ID" value="NZ_JACRYS020000006.1"/>
</dbReference>